<feature type="transmembrane region" description="Helical" evidence="5">
    <location>
        <begin position="115"/>
        <end position="142"/>
    </location>
</feature>
<sequence length="355" mass="37520">MFCLAAPRSRGVEKGRAMKELVRVVIERWSNAWRDVLASSVAGAIAWVIAQKLFGHPYPIFAAIVALICLAPGLPSHARQAMGLLVGVGTGIPIGELALTLGGDLPVLSGSVATFIAMMFASSFGLGPVVPIQAGVSVILVLVMGPMTAGYVRLLDSCVGIVVALLFSQLLVTPDPVGMVKQAAAKLLRELAAAFSASADALERADTAAAQAAMDKFSAAHDSLNALASSLDWACRAARWSLRGRFSAAEIRELAARYDRRSIRIYASGLLFGEALANALRKNESPAPPRLKERVREAARLCEALSSGKVPESLVPPVDIPLENLPQSWRICVDRLAAAEDALRAFASTGPEDQS</sequence>
<feature type="domain" description="Integral membrane bound transporter" evidence="6">
    <location>
        <begin position="45"/>
        <end position="167"/>
    </location>
</feature>
<dbReference type="AlphaFoldDB" id="A0A2P7RPJ1"/>
<evidence type="ECO:0000256" key="3">
    <source>
        <dbReference type="ARBA" id="ARBA00022989"/>
    </source>
</evidence>
<reference evidence="7 8" key="1">
    <citation type="submission" date="2018-03" db="EMBL/GenBank/DDBJ databases">
        <title>The draft genome of Mesorhizobium soli JCM 19897.</title>
        <authorList>
            <person name="Li L."/>
            <person name="Liu L."/>
            <person name="Liang L."/>
            <person name="Wang T."/>
            <person name="Zhang X."/>
        </authorList>
    </citation>
    <scope>NUCLEOTIDE SEQUENCE [LARGE SCALE GENOMIC DNA]</scope>
    <source>
        <strain evidence="7 8">JCM 19897</strain>
    </source>
</reference>
<feature type="transmembrane region" description="Helical" evidence="5">
    <location>
        <begin position="81"/>
        <end position="103"/>
    </location>
</feature>
<dbReference type="Proteomes" id="UP000240653">
    <property type="component" value="Unassembled WGS sequence"/>
</dbReference>
<dbReference type="EMBL" id="PXYL01000035">
    <property type="protein sequence ID" value="PSJ52137.1"/>
    <property type="molecule type" value="Genomic_DNA"/>
</dbReference>
<dbReference type="OrthoDB" id="8791282at2"/>
<dbReference type="GO" id="GO:0016020">
    <property type="term" value="C:membrane"/>
    <property type="evidence" value="ECO:0007669"/>
    <property type="project" value="UniProtKB-SubCell"/>
</dbReference>
<gene>
    <name evidence="7" type="ORF">C7I85_29070</name>
</gene>
<evidence type="ECO:0000256" key="5">
    <source>
        <dbReference type="SAM" id="Phobius"/>
    </source>
</evidence>
<evidence type="ECO:0000313" key="7">
    <source>
        <dbReference type="EMBL" id="PSJ52137.1"/>
    </source>
</evidence>
<dbReference type="InterPro" id="IPR049453">
    <property type="entry name" value="Memb_transporter_dom"/>
</dbReference>
<keyword evidence="4 5" id="KW-0472">Membrane</keyword>
<evidence type="ECO:0000256" key="1">
    <source>
        <dbReference type="ARBA" id="ARBA00004141"/>
    </source>
</evidence>
<protein>
    <recommendedName>
        <fullName evidence="6">Integral membrane bound transporter domain-containing protein</fullName>
    </recommendedName>
</protein>
<evidence type="ECO:0000256" key="2">
    <source>
        <dbReference type="ARBA" id="ARBA00022692"/>
    </source>
</evidence>
<comment type="subcellular location">
    <subcellularLocation>
        <location evidence="1">Membrane</location>
        <topology evidence="1">Multi-pass membrane protein</topology>
    </subcellularLocation>
</comment>
<evidence type="ECO:0000256" key="4">
    <source>
        <dbReference type="ARBA" id="ARBA00023136"/>
    </source>
</evidence>
<comment type="caution">
    <text evidence="7">The sequence shown here is derived from an EMBL/GenBank/DDBJ whole genome shotgun (WGS) entry which is preliminary data.</text>
</comment>
<feature type="transmembrane region" description="Helical" evidence="5">
    <location>
        <begin position="154"/>
        <end position="172"/>
    </location>
</feature>
<keyword evidence="8" id="KW-1185">Reference proteome</keyword>
<keyword evidence="2 5" id="KW-0812">Transmembrane</keyword>
<feature type="transmembrane region" description="Helical" evidence="5">
    <location>
        <begin position="56"/>
        <end position="74"/>
    </location>
</feature>
<keyword evidence="3 5" id="KW-1133">Transmembrane helix</keyword>
<name>A0A2P7RPJ1_9HYPH</name>
<dbReference type="Pfam" id="PF13515">
    <property type="entry name" value="FUSC_2"/>
    <property type="match status" value="1"/>
</dbReference>
<evidence type="ECO:0000259" key="6">
    <source>
        <dbReference type="Pfam" id="PF13515"/>
    </source>
</evidence>
<accession>A0A2P7RPJ1</accession>
<proteinExistence type="predicted"/>
<organism evidence="7 8">
    <name type="scientific">Pseudaminobacter soli</name>
    <name type="common">ex Li et al. 2025</name>
    <dbReference type="NCBI Taxonomy" id="1295366"/>
    <lineage>
        <taxon>Bacteria</taxon>
        <taxon>Pseudomonadati</taxon>
        <taxon>Pseudomonadota</taxon>
        <taxon>Alphaproteobacteria</taxon>
        <taxon>Hyphomicrobiales</taxon>
        <taxon>Phyllobacteriaceae</taxon>
        <taxon>Pseudaminobacter</taxon>
    </lineage>
</organism>
<evidence type="ECO:0000313" key="8">
    <source>
        <dbReference type="Proteomes" id="UP000240653"/>
    </source>
</evidence>